<accession>A0A4P8IV71</accession>
<evidence type="ECO:0000313" key="1">
    <source>
        <dbReference type="EMBL" id="QCP53198.1"/>
    </source>
</evidence>
<evidence type="ECO:0000313" key="2">
    <source>
        <dbReference type="Proteomes" id="UP000298656"/>
    </source>
</evidence>
<keyword evidence="2" id="KW-1185">Reference proteome</keyword>
<dbReference type="AlphaFoldDB" id="A0A4P8IV71"/>
<organism evidence="1 2">
    <name type="scientific">Trinickia violacea</name>
    <dbReference type="NCBI Taxonomy" id="2571746"/>
    <lineage>
        <taxon>Bacteria</taxon>
        <taxon>Pseudomonadati</taxon>
        <taxon>Pseudomonadota</taxon>
        <taxon>Betaproteobacteria</taxon>
        <taxon>Burkholderiales</taxon>
        <taxon>Burkholderiaceae</taxon>
        <taxon>Trinickia</taxon>
    </lineage>
</organism>
<dbReference type="Proteomes" id="UP000298656">
    <property type="component" value="Chromosome 2"/>
</dbReference>
<gene>
    <name evidence="1" type="ORF">FAZ95_29440</name>
</gene>
<dbReference type="EMBL" id="CP040078">
    <property type="protein sequence ID" value="QCP53198.1"/>
    <property type="molecule type" value="Genomic_DNA"/>
</dbReference>
<dbReference type="RefSeq" id="WP_137335968.1">
    <property type="nucleotide sequence ID" value="NZ_CP040078.1"/>
</dbReference>
<reference evidence="1 2" key="1">
    <citation type="submission" date="2019-05" db="EMBL/GenBank/DDBJ databases">
        <title>Burkholderia sp. DHOD12, isolated from subtropical forest soil.</title>
        <authorList>
            <person name="Gao Z.-H."/>
            <person name="Qiu L.-H."/>
        </authorList>
    </citation>
    <scope>NUCLEOTIDE SEQUENCE [LARGE SCALE GENOMIC DNA]</scope>
    <source>
        <strain evidence="1 2">DHOD12</strain>
    </source>
</reference>
<protein>
    <recommendedName>
        <fullName evidence="3">Restriction endonuclease</fullName>
    </recommendedName>
</protein>
<name>A0A4P8IV71_9BURK</name>
<evidence type="ECO:0008006" key="3">
    <source>
        <dbReference type="Google" id="ProtNLM"/>
    </source>
</evidence>
<dbReference type="KEGG" id="tvl:FAZ95_29440"/>
<sequence>MKLANLNYLNAMTEKDFLNIVLQAAGKHPSNHSDEPSQFRMAWASGERWETMAQVAVHYHLSRLAGVTDLDRETPYSEGSRKEADISFSFQNETYAIELKVESPATNQYGGHDLEDAIRMDVEKLTKFKADHRWMVVVAFSPSHRLTLAMAAEWENSLFYDFEDDFAVFLCNVDTYPHGLPFQFSNSIRRADTSD</sequence>
<proteinExistence type="predicted"/>